<protein>
    <submittedName>
        <fullName evidence="2">Uncharacterized protein</fullName>
    </submittedName>
</protein>
<gene>
    <name evidence="2" type="ORF">PECAL_3P22130</name>
</gene>
<keyword evidence="3" id="KW-1185">Reference proteome</keyword>
<sequence length="274" mass="30911">MAPLAEMTANGQDEALLNDGPSLQDAFKQFRNRKRQQQRQVPTKELRRRAAERRAADPAGDKARLRSKFIAKCLESVGVPYAERYHKPGDALYGLKEYLDCCALFRKALRQLRPDFGFDIGPWNQAYLFATLPRKLELSEVRPGDLLFVEGTYFKGRKKQQKGNIVHVEMFLGAELGSGPESTLASRDHWGCVSVQDSFKYVSPWYEITALHWRSLDDWLEGRCDPVALPDCFQGHDPYGEKAQRVGKKSVFDDEGADDVDDEAIAAAAAKLKV</sequence>
<feature type="compositionally biased region" description="Basic and acidic residues" evidence="1">
    <location>
        <begin position="42"/>
        <end position="60"/>
    </location>
</feature>
<comment type="caution">
    <text evidence="2">The sequence shown here is derived from an EMBL/GenBank/DDBJ whole genome shotgun (WGS) entry which is preliminary data.</text>
</comment>
<dbReference type="Gene3D" id="3.90.1720.10">
    <property type="entry name" value="endopeptidase domain like (from Nostoc punctiforme)"/>
    <property type="match status" value="1"/>
</dbReference>
<dbReference type="EMBL" id="CAKKNE010000003">
    <property type="protein sequence ID" value="CAH0372230.1"/>
    <property type="molecule type" value="Genomic_DNA"/>
</dbReference>
<dbReference type="OrthoDB" id="202825at2759"/>
<evidence type="ECO:0000313" key="2">
    <source>
        <dbReference type="EMBL" id="CAH0372230.1"/>
    </source>
</evidence>
<organism evidence="2 3">
    <name type="scientific">Pelagomonas calceolata</name>
    <dbReference type="NCBI Taxonomy" id="35677"/>
    <lineage>
        <taxon>Eukaryota</taxon>
        <taxon>Sar</taxon>
        <taxon>Stramenopiles</taxon>
        <taxon>Ochrophyta</taxon>
        <taxon>Pelagophyceae</taxon>
        <taxon>Pelagomonadales</taxon>
        <taxon>Pelagomonadaceae</taxon>
        <taxon>Pelagomonas</taxon>
    </lineage>
</organism>
<name>A0A8J2SHY4_9STRA</name>
<evidence type="ECO:0000313" key="3">
    <source>
        <dbReference type="Proteomes" id="UP000789595"/>
    </source>
</evidence>
<feature type="region of interest" description="Disordered" evidence="1">
    <location>
        <begin position="1"/>
        <end position="20"/>
    </location>
</feature>
<proteinExistence type="predicted"/>
<accession>A0A8J2SHY4</accession>
<dbReference type="Proteomes" id="UP000789595">
    <property type="component" value="Unassembled WGS sequence"/>
</dbReference>
<evidence type="ECO:0000256" key="1">
    <source>
        <dbReference type="SAM" id="MobiDB-lite"/>
    </source>
</evidence>
<dbReference type="PANTHER" id="PTHR47664">
    <property type="entry name" value="NLPC_P60 DOMAIN-CONTAINING PROTEIN"/>
    <property type="match status" value="1"/>
</dbReference>
<dbReference type="PANTHER" id="PTHR47664:SF1">
    <property type="entry name" value="CHROMOSOME UNDETERMINED SCAFFOLD_14, WHOLE GENOME SHOTGUN SEQUENCE"/>
    <property type="match status" value="1"/>
</dbReference>
<dbReference type="AlphaFoldDB" id="A0A8J2SHY4"/>
<feature type="region of interest" description="Disordered" evidence="1">
    <location>
        <begin position="31"/>
        <end position="60"/>
    </location>
</feature>
<reference evidence="2" key="1">
    <citation type="submission" date="2021-11" db="EMBL/GenBank/DDBJ databases">
        <authorList>
            <consortium name="Genoscope - CEA"/>
            <person name="William W."/>
        </authorList>
    </citation>
    <scope>NUCLEOTIDE SEQUENCE</scope>
</reference>